<dbReference type="AlphaFoldDB" id="A0A821DBG1"/>
<evidence type="ECO:0000256" key="13">
    <source>
        <dbReference type="SAM" id="Phobius"/>
    </source>
</evidence>
<evidence type="ECO:0000256" key="6">
    <source>
        <dbReference type="ARBA" id="ARBA00022729"/>
    </source>
</evidence>
<evidence type="ECO:0000313" key="21">
    <source>
        <dbReference type="Proteomes" id="UP000663838"/>
    </source>
</evidence>
<feature type="disulfide bond" evidence="12">
    <location>
        <begin position="599"/>
        <end position="608"/>
    </location>
</feature>
<gene>
    <name evidence="18" type="ORF">FME351_LOCUS13237</name>
    <name evidence="16" type="ORF">GRG538_LOCUS3347</name>
    <name evidence="17" type="ORF">KIK155_LOCUS3273</name>
    <name evidence="20" type="ORF">TOA249_LOCUS11820</name>
    <name evidence="19" type="ORF">TSG867_LOCUS2731</name>
</gene>
<evidence type="ECO:0000313" key="18">
    <source>
        <dbReference type="EMBL" id="CAF3448699.1"/>
    </source>
</evidence>
<comment type="caution">
    <text evidence="20">The sequence shown here is derived from an EMBL/GenBank/DDBJ whole genome shotgun (WGS) entry which is preliminary data.</text>
</comment>
<reference evidence="20" key="1">
    <citation type="submission" date="2021-02" db="EMBL/GenBank/DDBJ databases">
        <authorList>
            <person name="Nowell W R."/>
        </authorList>
    </citation>
    <scope>NUCLEOTIDE SEQUENCE</scope>
</reference>
<evidence type="ECO:0000256" key="12">
    <source>
        <dbReference type="PROSITE-ProRule" id="PRU00076"/>
    </source>
</evidence>
<evidence type="ECO:0000256" key="2">
    <source>
        <dbReference type="ARBA" id="ARBA00004186"/>
    </source>
</evidence>
<evidence type="ECO:0000256" key="1">
    <source>
        <dbReference type="ARBA" id="ARBA00004123"/>
    </source>
</evidence>
<keyword evidence="4" id="KW-0963">Cytoplasm</keyword>
<keyword evidence="13" id="KW-1133">Transmembrane helix</keyword>
<keyword evidence="8 12" id="KW-1015">Disulfide bond</keyword>
<dbReference type="EMBL" id="CAJNYV010000141">
    <property type="protein sequence ID" value="CAF3347315.1"/>
    <property type="molecule type" value="Genomic_DNA"/>
</dbReference>
<dbReference type="Proteomes" id="UP000663872">
    <property type="component" value="Unassembled WGS sequence"/>
</dbReference>
<feature type="disulfide bond" evidence="12">
    <location>
        <begin position="580"/>
        <end position="597"/>
    </location>
</feature>
<dbReference type="InterPro" id="IPR051355">
    <property type="entry name" value="Notch/Slit_guidance"/>
</dbReference>
<dbReference type="GO" id="GO:0007219">
    <property type="term" value="P:Notch signaling pathway"/>
    <property type="evidence" value="ECO:0007669"/>
    <property type="project" value="TreeGrafter"/>
</dbReference>
<comment type="similarity">
    <text evidence="3">Belongs to the INCENP family.</text>
</comment>
<comment type="subcellular location">
    <subcellularLocation>
        <location evidence="2">Cytoplasm</location>
        <location evidence="2">Cytoskeleton</location>
        <location evidence="2">Spindle</location>
    </subcellularLocation>
    <subcellularLocation>
        <location evidence="1">Nucleus</location>
    </subcellularLocation>
</comment>
<dbReference type="GO" id="GO:0009986">
    <property type="term" value="C:cell surface"/>
    <property type="evidence" value="ECO:0007669"/>
    <property type="project" value="TreeGrafter"/>
</dbReference>
<feature type="disulfide bond" evidence="12">
    <location>
        <begin position="960"/>
        <end position="969"/>
    </location>
</feature>
<dbReference type="Gene3D" id="6.10.250.2990">
    <property type="match status" value="1"/>
</dbReference>
<feature type="disulfide bond" evidence="12">
    <location>
        <begin position="808"/>
        <end position="817"/>
    </location>
</feature>
<dbReference type="SMART" id="SM00181">
    <property type="entry name" value="EGF"/>
    <property type="match status" value="15"/>
</dbReference>
<dbReference type="SUPFAM" id="SSF57196">
    <property type="entry name" value="EGF/Laminin"/>
    <property type="match status" value="9"/>
</dbReference>
<keyword evidence="7" id="KW-0677">Repeat</keyword>
<evidence type="ECO:0000256" key="5">
    <source>
        <dbReference type="ARBA" id="ARBA00022536"/>
    </source>
</evidence>
<evidence type="ECO:0000313" key="19">
    <source>
        <dbReference type="EMBL" id="CAF4245276.1"/>
    </source>
</evidence>
<evidence type="ECO:0000259" key="15">
    <source>
        <dbReference type="PROSITE" id="PS51212"/>
    </source>
</evidence>
<feature type="disulfide bond" evidence="12">
    <location>
        <begin position="758"/>
        <end position="767"/>
    </location>
</feature>
<dbReference type="InterPro" id="IPR005635">
    <property type="entry name" value="Inner_centromere_prot_ARK-bd"/>
</dbReference>
<feature type="domain" description="EGF-like" evidence="14">
    <location>
        <begin position="772"/>
        <end position="818"/>
    </location>
</feature>
<keyword evidence="13" id="KW-0472">Membrane</keyword>
<proteinExistence type="inferred from homology"/>
<evidence type="ECO:0000313" key="17">
    <source>
        <dbReference type="EMBL" id="CAF3347315.1"/>
    </source>
</evidence>
<dbReference type="Proteomes" id="UP000663869">
    <property type="component" value="Unassembled WGS sequence"/>
</dbReference>
<feature type="transmembrane region" description="Helical" evidence="13">
    <location>
        <begin position="988"/>
        <end position="1011"/>
    </location>
</feature>
<dbReference type="SMART" id="SM00321">
    <property type="entry name" value="WSC"/>
    <property type="match status" value="1"/>
</dbReference>
<feature type="disulfide bond" evidence="12">
    <location>
        <begin position="847"/>
        <end position="856"/>
    </location>
</feature>
<dbReference type="PROSITE" id="PS00022">
    <property type="entry name" value="EGF_1"/>
    <property type="match status" value="10"/>
</dbReference>
<feature type="domain" description="EGF-like" evidence="14">
    <location>
        <begin position="475"/>
        <end position="512"/>
    </location>
</feature>
<feature type="disulfide bond" evidence="12">
    <location>
        <begin position="329"/>
        <end position="338"/>
    </location>
</feature>
<protein>
    <submittedName>
        <fullName evidence="20">Uncharacterized protein</fullName>
    </submittedName>
</protein>
<keyword evidence="6" id="KW-0732">Signal</keyword>
<dbReference type="GO" id="GO:0005819">
    <property type="term" value="C:spindle"/>
    <property type="evidence" value="ECO:0007669"/>
    <property type="project" value="UniProtKB-SubCell"/>
</dbReference>
<keyword evidence="5 12" id="KW-0245">EGF-like domain</keyword>
<evidence type="ECO:0000256" key="4">
    <source>
        <dbReference type="ARBA" id="ARBA00022490"/>
    </source>
</evidence>
<feature type="disulfide bond" evidence="12">
    <location>
        <begin position="720"/>
        <end position="729"/>
    </location>
</feature>
<dbReference type="PROSITE" id="PS50026">
    <property type="entry name" value="EGF_3"/>
    <property type="match status" value="12"/>
</dbReference>
<accession>A0A821DBG1</accession>
<evidence type="ECO:0000256" key="11">
    <source>
        <dbReference type="ARBA" id="ARBA00023242"/>
    </source>
</evidence>
<keyword evidence="9" id="KW-0325">Glycoprotein</keyword>
<dbReference type="Proteomes" id="UP000663865">
    <property type="component" value="Unassembled WGS sequence"/>
</dbReference>
<feature type="domain" description="EGF-like" evidence="14">
    <location>
        <begin position="397"/>
        <end position="437"/>
    </location>
</feature>
<evidence type="ECO:0000256" key="7">
    <source>
        <dbReference type="ARBA" id="ARBA00022737"/>
    </source>
</evidence>
<dbReference type="EMBL" id="CAJNYT010000080">
    <property type="protein sequence ID" value="CAF3329287.1"/>
    <property type="molecule type" value="Genomic_DNA"/>
</dbReference>
<dbReference type="CDD" id="cd00054">
    <property type="entry name" value="EGF_CA"/>
    <property type="match status" value="1"/>
</dbReference>
<dbReference type="Proteomes" id="UP000663838">
    <property type="component" value="Unassembled WGS sequence"/>
</dbReference>
<feature type="domain" description="EGF-like" evidence="14">
    <location>
        <begin position="438"/>
        <end position="474"/>
    </location>
</feature>
<evidence type="ECO:0000256" key="3">
    <source>
        <dbReference type="ARBA" id="ARBA00010042"/>
    </source>
</evidence>
<dbReference type="GO" id="GO:0043235">
    <property type="term" value="C:receptor complex"/>
    <property type="evidence" value="ECO:0007669"/>
    <property type="project" value="TreeGrafter"/>
</dbReference>
<evidence type="ECO:0000256" key="8">
    <source>
        <dbReference type="ARBA" id="ARBA00023157"/>
    </source>
</evidence>
<dbReference type="InterPro" id="IPR001881">
    <property type="entry name" value="EGF-like_Ca-bd_dom"/>
</dbReference>
<dbReference type="GO" id="GO:0005634">
    <property type="term" value="C:nucleus"/>
    <property type="evidence" value="ECO:0007669"/>
    <property type="project" value="UniProtKB-SubCell"/>
</dbReference>
<dbReference type="PROSITE" id="PS51212">
    <property type="entry name" value="WSC"/>
    <property type="match status" value="1"/>
</dbReference>
<feature type="domain" description="EGF-like" evidence="14">
    <location>
        <begin position="865"/>
        <end position="902"/>
    </location>
</feature>
<feature type="disulfide bond" evidence="12">
    <location>
        <begin position="464"/>
        <end position="473"/>
    </location>
</feature>
<organism evidence="20 21">
    <name type="scientific">Rotaria socialis</name>
    <dbReference type="NCBI Taxonomy" id="392032"/>
    <lineage>
        <taxon>Eukaryota</taxon>
        <taxon>Metazoa</taxon>
        <taxon>Spiralia</taxon>
        <taxon>Gnathifera</taxon>
        <taxon>Rotifera</taxon>
        <taxon>Eurotatoria</taxon>
        <taxon>Bdelloidea</taxon>
        <taxon>Philodinida</taxon>
        <taxon>Philodinidae</taxon>
        <taxon>Rotaria</taxon>
    </lineage>
</organism>
<dbReference type="InterPro" id="IPR000742">
    <property type="entry name" value="EGF"/>
</dbReference>
<feature type="domain" description="WSC" evidence="15">
    <location>
        <begin position="180"/>
        <end position="280"/>
    </location>
</feature>
<feature type="disulfide bond" evidence="12">
    <location>
        <begin position="828"/>
        <end position="845"/>
    </location>
</feature>
<keyword evidence="10" id="KW-0206">Cytoskeleton</keyword>
<keyword evidence="11" id="KW-0539">Nucleus</keyword>
<feature type="domain" description="EGF-like" evidence="14">
    <location>
        <begin position="615"/>
        <end position="652"/>
    </location>
</feature>
<dbReference type="PROSITE" id="PS01186">
    <property type="entry name" value="EGF_2"/>
    <property type="match status" value="4"/>
</dbReference>
<dbReference type="InterPro" id="IPR002889">
    <property type="entry name" value="WSC_carb-bd"/>
</dbReference>
<sequence length="1059" mass="116652">MPFAARFCPACLLPTDSSTSSYVPVRSSSSIKSILHRRISKKRSVNVQDRNQQKLSTRKFQRIKGSNIVREIILCNKSQSTSKKTHSYDMTILHEDELNNTKLAMIHRRKKKIPSWAQKDQLQLAIINQVYFQDKNPDDIFGSICIDRVFEMINSMNIKNKESIPMIVSLIFGVGSINPIKSYVGCFKDSRHQRKLNGLAKPLTSSSMTVTLCINYCANHDFNFAGLQFRSECYCGNSLLTRTKNEDIYDDASICCSWTCSGQLNETCGGDLCNSIYAVNRTTQKNITSATSASLLMLSSGCQSNPCGYGGTCIENILRPIDSGYKCQCIPGRIGNHCEYPDPCRSPDVCSRGNCLSFTENGTFACECRSDTCSSSQAVCDASKITTLTCKCPPNQYGEQCELSCPCQHGGRCIIQNDNTTALCRCDESRFYGDLCEYISPCASQPCYMGGTCTRNETRFVCKCPPNRIGSQCENNDPCQVNPCVGNSTCYRINDYTYKCVCDQVHTGKNCQDIVPTINRYGLFHSACVRANDCDVSLGLICFPERRCACMDGFTWTIDKEKLQATGRCEPINVCLQSPCLNQGQCEQRNGTTEYMCQCRLGYGGKNCQIQSRDRSNQCYTGFCLNGGSCYVNNNGQMECVCSPGYMGRYCDIAIGPCYSNPCPHPESVCLSVHDGYICLCNDNQLLEPYCNMSKYCPGSMCNGRGICYNALDENSYCRCLEPYTGSHCTLIDTCSLDQICHPSATCIPMETGSYCACPPDRTGPTCHEEFWLDPCLSSLTTCLHHGTCTSSPALSVSSSSQSYKCACTEAYTGSRCEIELPCPSQRCLHDGTCQRNVQFGYFECLCTSDYLGSSCERVVPTTTMQSPCSSLPCFNGGLCSETIIGGFFCTCLPNFTGLRCGDITTTTTTTAIAVATTTMIIPTAIIEQIIRANDPCKDNPCLNAGSCILNGVGGFICQCLNGFVGNRCEARVDIAPLQNSSFSLINLAWIIPIGLLFLVVVTMLIGFLCCRDSAENRKGDPVYMFEQTPYPTMGITGNTKYREYSNPGFVASTNMPRE</sequence>
<dbReference type="EMBL" id="CAJOBS010000654">
    <property type="protein sequence ID" value="CAF4618984.1"/>
    <property type="molecule type" value="Genomic_DNA"/>
</dbReference>
<dbReference type="Pfam" id="PF03941">
    <property type="entry name" value="INCENP_ARK-bind"/>
    <property type="match status" value="1"/>
</dbReference>
<dbReference type="PANTHER" id="PTHR45836:SF4">
    <property type="entry name" value="PROTEIN SLIT"/>
    <property type="match status" value="1"/>
</dbReference>
<evidence type="ECO:0000256" key="9">
    <source>
        <dbReference type="ARBA" id="ARBA00023180"/>
    </source>
</evidence>
<feature type="domain" description="EGF-like" evidence="14">
    <location>
        <begin position="933"/>
        <end position="970"/>
    </location>
</feature>
<comment type="caution">
    <text evidence="12">Lacks conserved residue(s) required for the propagation of feature annotation.</text>
</comment>
<feature type="domain" description="EGF-like" evidence="14">
    <location>
        <begin position="693"/>
        <end position="730"/>
    </location>
</feature>
<feature type="domain" description="EGF-like" evidence="14">
    <location>
        <begin position="298"/>
        <end position="339"/>
    </location>
</feature>
<name>A0A821DBG1_9BILA</name>
<dbReference type="Pfam" id="PF00008">
    <property type="entry name" value="EGF"/>
    <property type="match status" value="4"/>
</dbReference>
<feature type="domain" description="EGF-like" evidence="14">
    <location>
        <begin position="731"/>
        <end position="768"/>
    </location>
</feature>
<feature type="disulfide bond" evidence="12">
    <location>
        <begin position="892"/>
        <end position="901"/>
    </location>
</feature>
<evidence type="ECO:0000313" key="16">
    <source>
        <dbReference type="EMBL" id="CAF3329287.1"/>
    </source>
</evidence>
<evidence type="ECO:0000313" key="20">
    <source>
        <dbReference type="EMBL" id="CAF4618984.1"/>
    </source>
</evidence>
<feature type="domain" description="EGF-like" evidence="14">
    <location>
        <begin position="819"/>
        <end position="857"/>
    </location>
</feature>
<dbReference type="Gene3D" id="2.10.25.10">
    <property type="entry name" value="Laminin"/>
    <property type="match status" value="10"/>
</dbReference>
<evidence type="ECO:0000256" key="10">
    <source>
        <dbReference type="ARBA" id="ARBA00023212"/>
    </source>
</evidence>
<feature type="disulfide bond" evidence="12">
    <location>
        <begin position="407"/>
        <end position="424"/>
    </location>
</feature>
<evidence type="ECO:0000259" key="14">
    <source>
        <dbReference type="PROSITE" id="PS50026"/>
    </source>
</evidence>
<dbReference type="FunFam" id="2.10.25.10:FF:000173">
    <property type="entry name" value="Neurogenic locus notch protein 2"/>
    <property type="match status" value="1"/>
</dbReference>
<feature type="disulfide bond" evidence="12">
    <location>
        <begin position="502"/>
        <end position="511"/>
    </location>
</feature>
<dbReference type="Proteomes" id="UP000663862">
    <property type="component" value="Unassembled WGS sequence"/>
</dbReference>
<dbReference type="SMART" id="SM00179">
    <property type="entry name" value="EGF_CA"/>
    <property type="match status" value="7"/>
</dbReference>
<keyword evidence="13" id="KW-0812">Transmembrane</keyword>
<dbReference type="EMBL" id="CAJNYU010001570">
    <property type="protein sequence ID" value="CAF3448699.1"/>
    <property type="molecule type" value="Genomic_DNA"/>
</dbReference>
<dbReference type="GO" id="GO:0005509">
    <property type="term" value="F:calcium ion binding"/>
    <property type="evidence" value="ECO:0007669"/>
    <property type="project" value="InterPro"/>
</dbReference>
<dbReference type="GO" id="GO:0007411">
    <property type="term" value="P:axon guidance"/>
    <property type="evidence" value="ECO:0007669"/>
    <property type="project" value="TreeGrafter"/>
</dbReference>
<dbReference type="PANTHER" id="PTHR45836">
    <property type="entry name" value="SLIT HOMOLOG"/>
    <property type="match status" value="1"/>
</dbReference>
<dbReference type="GO" id="GO:0005886">
    <property type="term" value="C:plasma membrane"/>
    <property type="evidence" value="ECO:0007669"/>
    <property type="project" value="TreeGrafter"/>
</dbReference>
<dbReference type="EMBL" id="CAJOBQ010000075">
    <property type="protein sequence ID" value="CAF4245276.1"/>
    <property type="molecule type" value="Genomic_DNA"/>
</dbReference>
<feature type="domain" description="EGF-like" evidence="14">
    <location>
        <begin position="571"/>
        <end position="609"/>
    </location>
</feature>
<feature type="disulfide bond" evidence="12">
    <location>
        <begin position="642"/>
        <end position="651"/>
    </location>
</feature>